<protein>
    <recommendedName>
        <fullName evidence="3">MULE transposase domain-containing protein</fullName>
    </recommendedName>
</protein>
<dbReference type="Proteomes" id="UP001064489">
    <property type="component" value="Chromosome 1"/>
</dbReference>
<keyword evidence="2" id="KW-1185">Reference proteome</keyword>
<evidence type="ECO:0000313" key="2">
    <source>
        <dbReference type="Proteomes" id="UP001064489"/>
    </source>
</evidence>
<dbReference type="EMBL" id="JAJSOW010000003">
    <property type="protein sequence ID" value="KAI9194463.1"/>
    <property type="molecule type" value="Genomic_DNA"/>
</dbReference>
<evidence type="ECO:0000313" key="1">
    <source>
        <dbReference type="EMBL" id="KAI9194463.1"/>
    </source>
</evidence>
<sequence>MRENVCPWSVWGSRYEKDTTSFLLKTLNDNHTCHRVQKNRLASACWLSKRYTKALKPGGNFNFRDFMGKVIKDYILTLSRSQVYRAKNKAGEIIIGSLYAQYGKLRDYAEELKRFNPGLVEAINELLKGSEHRFCVRHMYANFKKKFKDDLIRNKVWQAAKASAEEEWKDIMEKIKIIVNLKILFPSAADTLLRQRVSAAKSLLRANLSAPSNFLRQGEGARPDDLCQIFLVPTGSSPASSVSGLGHFPAAMVLPSPFGLGIIRFCLL</sequence>
<comment type="caution">
    <text evidence="1">The sequence shown here is derived from an EMBL/GenBank/DDBJ whole genome shotgun (WGS) entry which is preliminary data.</text>
</comment>
<reference evidence="1" key="1">
    <citation type="journal article" date="2022" name="Plant J.">
        <title>Strategies of tolerance reflected in two North American maple genomes.</title>
        <authorList>
            <person name="McEvoy S.L."/>
            <person name="Sezen U.U."/>
            <person name="Trouern-Trend A."/>
            <person name="McMahon S.M."/>
            <person name="Schaberg P.G."/>
            <person name="Yang J."/>
            <person name="Wegrzyn J.L."/>
            <person name="Swenson N.G."/>
        </authorList>
    </citation>
    <scope>NUCLEOTIDE SEQUENCE</scope>
    <source>
        <strain evidence="1">91603</strain>
    </source>
</reference>
<organism evidence="1 2">
    <name type="scientific">Acer negundo</name>
    <name type="common">Box elder</name>
    <dbReference type="NCBI Taxonomy" id="4023"/>
    <lineage>
        <taxon>Eukaryota</taxon>
        <taxon>Viridiplantae</taxon>
        <taxon>Streptophyta</taxon>
        <taxon>Embryophyta</taxon>
        <taxon>Tracheophyta</taxon>
        <taxon>Spermatophyta</taxon>
        <taxon>Magnoliopsida</taxon>
        <taxon>eudicotyledons</taxon>
        <taxon>Gunneridae</taxon>
        <taxon>Pentapetalae</taxon>
        <taxon>rosids</taxon>
        <taxon>malvids</taxon>
        <taxon>Sapindales</taxon>
        <taxon>Sapindaceae</taxon>
        <taxon>Hippocastanoideae</taxon>
        <taxon>Acereae</taxon>
        <taxon>Acer</taxon>
    </lineage>
</organism>
<name>A0AAD5JCL0_ACENE</name>
<gene>
    <name evidence="1" type="ORF">LWI28_006266</name>
</gene>
<dbReference type="AlphaFoldDB" id="A0AAD5JCL0"/>
<proteinExistence type="predicted"/>
<accession>A0AAD5JCL0</accession>
<evidence type="ECO:0008006" key="3">
    <source>
        <dbReference type="Google" id="ProtNLM"/>
    </source>
</evidence>
<dbReference type="PANTHER" id="PTHR31973">
    <property type="entry name" value="POLYPROTEIN, PUTATIVE-RELATED"/>
    <property type="match status" value="1"/>
</dbReference>
<reference evidence="1" key="2">
    <citation type="submission" date="2023-02" db="EMBL/GenBank/DDBJ databases">
        <authorList>
            <person name="Swenson N.G."/>
            <person name="Wegrzyn J.L."/>
            <person name="Mcevoy S.L."/>
        </authorList>
    </citation>
    <scope>NUCLEOTIDE SEQUENCE</scope>
    <source>
        <strain evidence="1">91603</strain>
        <tissue evidence="1">Leaf</tissue>
    </source>
</reference>
<dbReference type="PANTHER" id="PTHR31973:SF199">
    <property type="entry name" value="SWIM-TYPE DOMAIN-CONTAINING PROTEIN"/>
    <property type="match status" value="1"/>
</dbReference>